<evidence type="ECO:0000313" key="4">
    <source>
        <dbReference type="EMBL" id="KAL0261747.1"/>
    </source>
</evidence>
<dbReference type="GeneID" id="92007262"/>
<dbReference type="Pfam" id="PF00887">
    <property type="entry name" value="ACBP"/>
    <property type="match status" value="1"/>
</dbReference>
<dbReference type="PRINTS" id="PR00689">
    <property type="entry name" value="ACOABINDINGP"/>
</dbReference>
<organism evidence="5 6">
    <name type="scientific">Diplodia seriata</name>
    <dbReference type="NCBI Taxonomy" id="420778"/>
    <lineage>
        <taxon>Eukaryota</taxon>
        <taxon>Fungi</taxon>
        <taxon>Dikarya</taxon>
        <taxon>Ascomycota</taxon>
        <taxon>Pezizomycotina</taxon>
        <taxon>Dothideomycetes</taxon>
        <taxon>Dothideomycetes incertae sedis</taxon>
        <taxon>Botryosphaeriales</taxon>
        <taxon>Botryosphaeriaceae</taxon>
        <taxon>Diplodia</taxon>
    </lineage>
</organism>
<dbReference type="GO" id="GO:0006631">
    <property type="term" value="P:fatty acid metabolic process"/>
    <property type="evidence" value="ECO:0007669"/>
    <property type="project" value="TreeGrafter"/>
</dbReference>
<dbReference type="Proteomes" id="UP001430584">
    <property type="component" value="Unassembled WGS sequence"/>
</dbReference>
<accession>A0A0G2DS62</accession>
<dbReference type="AlphaFoldDB" id="A0A0G2DS62"/>
<keyword evidence="7" id="KW-1185">Reference proteome</keyword>
<name>A0A0G2DS62_9PEZI</name>
<evidence type="ECO:0000256" key="1">
    <source>
        <dbReference type="ARBA" id="ARBA00005567"/>
    </source>
</evidence>
<keyword evidence="2" id="KW-0446">Lipid-binding</keyword>
<evidence type="ECO:0000313" key="7">
    <source>
        <dbReference type="Proteomes" id="UP001430584"/>
    </source>
</evidence>
<dbReference type="PANTHER" id="PTHR23310">
    <property type="entry name" value="ACYL-COA-BINDING PROTEIN, ACBP"/>
    <property type="match status" value="1"/>
</dbReference>
<dbReference type="Gene3D" id="1.20.80.10">
    <property type="match status" value="1"/>
</dbReference>
<reference evidence="5 6" key="1">
    <citation type="submission" date="2015-03" db="EMBL/GenBank/DDBJ databases">
        <authorList>
            <person name="Morales-Cruz A."/>
            <person name="Amrine K.C."/>
            <person name="Cantu D."/>
        </authorList>
    </citation>
    <scope>NUCLEOTIDE SEQUENCE [LARGE SCALE GENOMIC DNA]</scope>
    <source>
        <strain evidence="5">DS831</strain>
    </source>
</reference>
<reference evidence="5 6" key="2">
    <citation type="submission" date="2015-05" db="EMBL/GenBank/DDBJ databases">
        <title>Distinctive expansion of gene families associated with plant cell wall degradation and secondary metabolism in the genomes of grapevine trunk pathogens.</title>
        <authorList>
            <person name="Lawrence D.P."/>
            <person name="Travadon R."/>
            <person name="Rolshausen P.E."/>
            <person name="Baumgartner K."/>
        </authorList>
    </citation>
    <scope>NUCLEOTIDE SEQUENCE [LARGE SCALE GENOMIC DNA]</scope>
    <source>
        <strain evidence="5">DS831</strain>
    </source>
</reference>
<dbReference type="InterPro" id="IPR035984">
    <property type="entry name" value="Acyl-CoA-binding_sf"/>
</dbReference>
<protein>
    <submittedName>
        <fullName evidence="5">Putative acyl binding protein</fullName>
    </submittedName>
</protein>
<dbReference type="EMBL" id="JAJVCZ030000003">
    <property type="protein sequence ID" value="KAL0261747.1"/>
    <property type="molecule type" value="Genomic_DNA"/>
</dbReference>
<evidence type="ECO:0000313" key="5">
    <source>
        <dbReference type="EMBL" id="KKY13126.1"/>
    </source>
</evidence>
<dbReference type="RefSeq" id="XP_066634776.1">
    <property type="nucleotide sequence ID" value="XM_066774657.1"/>
</dbReference>
<dbReference type="SUPFAM" id="SSF47027">
    <property type="entry name" value="Acyl-CoA binding protein"/>
    <property type="match status" value="1"/>
</dbReference>
<dbReference type="GO" id="GO:0000062">
    <property type="term" value="F:fatty-acyl-CoA binding"/>
    <property type="evidence" value="ECO:0007669"/>
    <property type="project" value="InterPro"/>
</dbReference>
<feature type="domain" description="ACB" evidence="3">
    <location>
        <begin position="1"/>
        <end position="88"/>
    </location>
</feature>
<dbReference type="InterPro" id="IPR014352">
    <property type="entry name" value="FERM/acyl-CoA-bd_prot_sf"/>
</dbReference>
<evidence type="ECO:0000256" key="2">
    <source>
        <dbReference type="ARBA" id="ARBA00023121"/>
    </source>
</evidence>
<dbReference type="EMBL" id="LAQI01000404">
    <property type="protein sequence ID" value="KKY13126.1"/>
    <property type="molecule type" value="Genomic_DNA"/>
</dbReference>
<dbReference type="Proteomes" id="UP000034182">
    <property type="component" value="Unassembled WGS sequence"/>
</dbReference>
<reference evidence="4 7" key="3">
    <citation type="submission" date="2024-02" db="EMBL/GenBank/DDBJ databases">
        <title>De novo assembly and annotation of 12 fungi associated with fruit tree decline syndrome in Ontario, Canada.</title>
        <authorList>
            <person name="Sulman M."/>
            <person name="Ellouze W."/>
            <person name="Ilyukhin E."/>
        </authorList>
    </citation>
    <scope>NUCLEOTIDE SEQUENCE [LARGE SCALE GENOMIC DNA]</scope>
    <source>
        <strain evidence="4 7">FDS-637</strain>
    </source>
</reference>
<dbReference type="PANTHER" id="PTHR23310:SF62">
    <property type="entry name" value="ACYL-COA BINDING PROTEIN 1, ISOFORM A"/>
    <property type="match status" value="1"/>
</dbReference>
<proteinExistence type="inferred from homology"/>
<comment type="similarity">
    <text evidence="1">Belongs to the ACBP family.</text>
</comment>
<evidence type="ECO:0000313" key="6">
    <source>
        <dbReference type="Proteomes" id="UP000034182"/>
    </source>
</evidence>
<dbReference type="InterPro" id="IPR000582">
    <property type="entry name" value="Acyl-CoA-binding_protein"/>
</dbReference>
<evidence type="ECO:0000259" key="3">
    <source>
        <dbReference type="PROSITE" id="PS51228"/>
    </source>
</evidence>
<dbReference type="PROSITE" id="PS51228">
    <property type="entry name" value="ACB_2"/>
    <property type="match status" value="1"/>
</dbReference>
<comment type="caution">
    <text evidence="5">The sequence shown here is derived from an EMBL/GenBank/DDBJ whole genome shotgun (WGS) entry which is preliminary data.</text>
</comment>
<gene>
    <name evidence="4" type="ORF">SLS55_003177</name>
    <name evidence="5" type="ORF">UCDDS831_g09293</name>
</gene>
<sequence length="89" mass="10131">MSTEFKKAFEDVKNLAAEPNQTEKLDLYAYAKIAQKEDIEAKKPGMFDIKGKTMKNAWQAKLDEGVTPEQAEKKYVELVAQLQKTYGTK</sequence>